<dbReference type="STRING" id="376489.A5892_08185"/>
<dbReference type="AlphaFoldDB" id="A0A172YEA9"/>
<dbReference type="InterPro" id="IPR021936">
    <property type="entry name" value="DUF3549"/>
</dbReference>
<dbReference type="RefSeq" id="WP_064122394.1">
    <property type="nucleotide sequence ID" value="NZ_CP015243.1"/>
</dbReference>
<name>A0A172YEA9_9GAMM</name>
<accession>A0A172YEA9</accession>
<evidence type="ECO:0000313" key="2">
    <source>
        <dbReference type="Proteomes" id="UP000077875"/>
    </source>
</evidence>
<keyword evidence="2" id="KW-1185">Reference proteome</keyword>
<gene>
    <name evidence="1" type="ORF">A5892_08185</name>
</gene>
<reference evidence="1 2" key="1">
    <citation type="submission" date="2016-04" db="EMBL/GenBank/DDBJ databases">
        <title>Complete Genome Sequence of Halotalea alkalilenta IHB B 13600.</title>
        <authorList>
            <person name="Swarnkar M.K."/>
            <person name="Sharma A."/>
            <person name="Kaushal K."/>
            <person name="Soni R."/>
            <person name="Rana S."/>
            <person name="Singh A.K."/>
            <person name="Gulati A."/>
        </authorList>
    </citation>
    <scope>NUCLEOTIDE SEQUENCE [LARGE SCALE GENOMIC DNA]</scope>
    <source>
        <strain evidence="1 2">IHB B 13600</strain>
    </source>
</reference>
<sequence>MSSPSTLSDFFDQARLSAQVFHLGRRVHPCDAGHFRAFEEERTAWESPLRGTARVAIVLHAEGTPAQQAVVWCLAFPLDELGQLQPAPRDAFLRRLHERQGERPSGEALLDPLKDNPLAFAPEPLTLALLHAQAFKILGLPPSAKFAEAQAYYTGEPDAHDWASLDYQSVADWCVRMDAAQARRLAGRVDALPGEPLTALCRMLEHLPSEEPELIEALRARAERDPGLRDACLRALLASPIDAAAAQLVRLLDHRTSVEELAIISARGWHHLEHEQRLARYLEAIAQAPALDFTNCVRDLAQLPRLRLPVIMALRNAADGSAVRRRLNELPRR</sequence>
<dbReference type="Proteomes" id="UP000077875">
    <property type="component" value="Chromosome"/>
</dbReference>
<dbReference type="EMBL" id="CP015243">
    <property type="protein sequence ID" value="ANF57446.1"/>
    <property type="molecule type" value="Genomic_DNA"/>
</dbReference>
<organism evidence="1 2">
    <name type="scientific">Halotalea alkalilenta</name>
    <dbReference type="NCBI Taxonomy" id="376489"/>
    <lineage>
        <taxon>Bacteria</taxon>
        <taxon>Pseudomonadati</taxon>
        <taxon>Pseudomonadota</taxon>
        <taxon>Gammaproteobacteria</taxon>
        <taxon>Oceanospirillales</taxon>
        <taxon>Halomonadaceae</taxon>
        <taxon>Halotalea</taxon>
    </lineage>
</organism>
<dbReference type="KEGG" id="haa:A5892_08185"/>
<protein>
    <recommendedName>
        <fullName evidence="3">DUF3549 domain-containing protein</fullName>
    </recommendedName>
</protein>
<dbReference type="Pfam" id="PF12069">
    <property type="entry name" value="DUF3549"/>
    <property type="match status" value="1"/>
</dbReference>
<evidence type="ECO:0000313" key="1">
    <source>
        <dbReference type="EMBL" id="ANF57446.1"/>
    </source>
</evidence>
<proteinExistence type="predicted"/>
<evidence type="ECO:0008006" key="3">
    <source>
        <dbReference type="Google" id="ProtNLM"/>
    </source>
</evidence>